<dbReference type="PANTHER" id="PTHR43391:SF14">
    <property type="entry name" value="DEHYDROGENASE_REDUCTASE SDR FAMILY PROTEIN 7-LIKE"/>
    <property type="match status" value="1"/>
</dbReference>
<organism evidence="5 6">
    <name type="scientific">Candidatus Mycobacterium wuenschmannii</name>
    <dbReference type="NCBI Taxonomy" id="3027808"/>
    <lineage>
        <taxon>Bacteria</taxon>
        <taxon>Bacillati</taxon>
        <taxon>Actinomycetota</taxon>
        <taxon>Actinomycetes</taxon>
        <taxon>Mycobacteriales</taxon>
        <taxon>Mycobacteriaceae</taxon>
        <taxon>Mycobacterium</taxon>
    </lineage>
</organism>
<dbReference type="PRINTS" id="PR00081">
    <property type="entry name" value="GDHRDH"/>
</dbReference>
<gene>
    <name evidence="5" type="ORF">PT015_02200</name>
</gene>
<dbReference type="InterPro" id="IPR020904">
    <property type="entry name" value="Sc_DH/Rdtase_CS"/>
</dbReference>
<evidence type="ECO:0000313" key="5">
    <source>
        <dbReference type="EMBL" id="WIM88345.1"/>
    </source>
</evidence>
<dbReference type="CDD" id="cd05233">
    <property type="entry name" value="SDR_c"/>
    <property type="match status" value="1"/>
</dbReference>
<reference evidence="5 6" key="1">
    <citation type="journal article" date="2023" name="Microbiol. Resour. Announc.">
        <title>Complete Genome Sequence of Mycobacterium wuenschmanii, a novel Nontuberculous Mycobacterium Isolated from a captive population of Amazon Milk Frogs.</title>
        <authorList>
            <person name="Hicks J."/>
            <person name="Zeineldin M."/>
            <person name="Ward H."/>
            <person name="Wuenschmann A."/>
            <person name="Camp P."/>
            <person name="Farrell D."/>
            <person name="Lehman K."/>
            <person name="Thacker T."/>
            <person name="Cuthbert E."/>
        </authorList>
    </citation>
    <scope>NUCLEOTIDE SEQUENCE [LARGE SCALE GENOMIC DNA]</scope>
    <source>
        <strain evidence="5 6">Wuenschmanii</strain>
    </source>
</reference>
<evidence type="ECO:0000256" key="1">
    <source>
        <dbReference type="ARBA" id="ARBA00006484"/>
    </source>
</evidence>
<evidence type="ECO:0000256" key="3">
    <source>
        <dbReference type="ARBA" id="ARBA00023002"/>
    </source>
</evidence>
<name>A0ABY8VZF3_9MYCO</name>
<dbReference type="EMBL" id="CP126981">
    <property type="protein sequence ID" value="WIM88345.1"/>
    <property type="molecule type" value="Genomic_DNA"/>
</dbReference>
<dbReference type="Pfam" id="PF00106">
    <property type="entry name" value="adh_short"/>
    <property type="match status" value="1"/>
</dbReference>
<keyword evidence="6" id="KW-1185">Reference proteome</keyword>
<dbReference type="RefSeq" id="WP_285188506.1">
    <property type="nucleotide sequence ID" value="NZ_CP126981.1"/>
</dbReference>
<dbReference type="Gene3D" id="3.40.50.720">
    <property type="entry name" value="NAD(P)-binding Rossmann-like Domain"/>
    <property type="match status" value="1"/>
</dbReference>
<evidence type="ECO:0000256" key="2">
    <source>
        <dbReference type="ARBA" id="ARBA00022857"/>
    </source>
</evidence>
<comment type="similarity">
    <text evidence="1 4">Belongs to the short-chain dehydrogenases/reductases (SDR) family.</text>
</comment>
<protein>
    <submittedName>
        <fullName evidence="5">SDR family oxidoreductase</fullName>
    </submittedName>
</protein>
<dbReference type="NCBIfam" id="NF005878">
    <property type="entry name" value="PRK07825.1"/>
    <property type="match status" value="1"/>
</dbReference>
<dbReference type="PROSITE" id="PS00061">
    <property type="entry name" value="ADH_SHORT"/>
    <property type="match status" value="1"/>
</dbReference>
<keyword evidence="3" id="KW-0560">Oxidoreductase</keyword>
<dbReference type="PRINTS" id="PR00080">
    <property type="entry name" value="SDRFAMILY"/>
</dbReference>
<dbReference type="Proteomes" id="UP001236585">
    <property type="component" value="Chromosome"/>
</dbReference>
<evidence type="ECO:0000256" key="4">
    <source>
        <dbReference type="RuleBase" id="RU000363"/>
    </source>
</evidence>
<dbReference type="InterPro" id="IPR036291">
    <property type="entry name" value="NAD(P)-bd_dom_sf"/>
</dbReference>
<proteinExistence type="inferred from homology"/>
<keyword evidence="2" id="KW-0521">NADP</keyword>
<dbReference type="PANTHER" id="PTHR43391">
    <property type="entry name" value="RETINOL DEHYDROGENASE-RELATED"/>
    <property type="match status" value="1"/>
</dbReference>
<sequence length="290" mass="30394">MKATVHGRVVAITGGARGIGLATARAFAADGAKVAIGDLDADLAKRAAADIDGDVIALPLDVTAPESFSAFLDDAARALGPLDVMVNNAGVMLTGEFLDESTAAQDKMIDINLRGVMLGCKLAAARFIPRGGGTIVNVASMAGVAGFPGVATYCATKFGVVGLTHALREELRPHRIQVCAILPGVVHTELSAGIRLSPAIENFVSVEPEDIAIAVVAAACNHKAMSFVPRRMQMLLRTAFVMPERPRRFLARVTKTEQAYLAVDQATRDAYHARAVAAAGQREPGERPTA</sequence>
<accession>A0ABY8VZF3</accession>
<evidence type="ECO:0000313" key="6">
    <source>
        <dbReference type="Proteomes" id="UP001236585"/>
    </source>
</evidence>
<dbReference type="InterPro" id="IPR002347">
    <property type="entry name" value="SDR_fam"/>
</dbReference>
<dbReference type="SUPFAM" id="SSF51735">
    <property type="entry name" value="NAD(P)-binding Rossmann-fold domains"/>
    <property type="match status" value="1"/>
</dbReference>